<name>A0ABD3SVC9_9LAMI</name>
<evidence type="ECO:0000256" key="2">
    <source>
        <dbReference type="SAM" id="Phobius"/>
    </source>
</evidence>
<evidence type="ECO:0008006" key="5">
    <source>
        <dbReference type="Google" id="ProtNLM"/>
    </source>
</evidence>
<feature type="compositionally biased region" description="Acidic residues" evidence="1">
    <location>
        <begin position="15"/>
        <end position="29"/>
    </location>
</feature>
<protein>
    <recommendedName>
        <fullName evidence="5">Transmembrane protein</fullName>
    </recommendedName>
</protein>
<keyword evidence="2" id="KW-0472">Membrane</keyword>
<dbReference type="AlphaFoldDB" id="A0ABD3SVC9"/>
<dbReference type="PANTHER" id="PTHR37741">
    <property type="entry name" value="TRANSMEMBRANE PROTEIN"/>
    <property type="match status" value="1"/>
</dbReference>
<accession>A0ABD3SVC9</accession>
<gene>
    <name evidence="3" type="ORF">ACJIZ3_017378</name>
</gene>
<feature type="region of interest" description="Disordered" evidence="1">
    <location>
        <begin position="1"/>
        <end position="35"/>
    </location>
</feature>
<keyword evidence="2" id="KW-0812">Transmembrane</keyword>
<dbReference type="PANTHER" id="PTHR37741:SF1">
    <property type="entry name" value="TRANSMEMBRANE PROTEIN"/>
    <property type="match status" value="1"/>
</dbReference>
<dbReference type="EMBL" id="JBJXBP010000005">
    <property type="protein sequence ID" value="KAL3828576.1"/>
    <property type="molecule type" value="Genomic_DNA"/>
</dbReference>
<comment type="caution">
    <text evidence="3">The sequence shown here is derived from an EMBL/GenBank/DDBJ whole genome shotgun (WGS) entry which is preliminary data.</text>
</comment>
<evidence type="ECO:0000256" key="1">
    <source>
        <dbReference type="SAM" id="MobiDB-lite"/>
    </source>
</evidence>
<keyword evidence="4" id="KW-1185">Reference proteome</keyword>
<keyword evidence="2" id="KW-1133">Transmembrane helix</keyword>
<dbReference type="Proteomes" id="UP001634393">
    <property type="component" value="Unassembled WGS sequence"/>
</dbReference>
<proteinExistence type="predicted"/>
<sequence length="69" mass="7273">MAILEEKVGGGGDDSYPEPEDEEQAEEAEKESNSCRSGIQTLKSTFIISGMVVAVLGAICALAKKIKEA</sequence>
<organism evidence="3 4">
    <name type="scientific">Penstemon smallii</name>
    <dbReference type="NCBI Taxonomy" id="265156"/>
    <lineage>
        <taxon>Eukaryota</taxon>
        <taxon>Viridiplantae</taxon>
        <taxon>Streptophyta</taxon>
        <taxon>Embryophyta</taxon>
        <taxon>Tracheophyta</taxon>
        <taxon>Spermatophyta</taxon>
        <taxon>Magnoliopsida</taxon>
        <taxon>eudicotyledons</taxon>
        <taxon>Gunneridae</taxon>
        <taxon>Pentapetalae</taxon>
        <taxon>asterids</taxon>
        <taxon>lamiids</taxon>
        <taxon>Lamiales</taxon>
        <taxon>Plantaginaceae</taxon>
        <taxon>Cheloneae</taxon>
        <taxon>Penstemon</taxon>
    </lineage>
</organism>
<evidence type="ECO:0000313" key="3">
    <source>
        <dbReference type="EMBL" id="KAL3828576.1"/>
    </source>
</evidence>
<feature type="transmembrane region" description="Helical" evidence="2">
    <location>
        <begin position="46"/>
        <end position="63"/>
    </location>
</feature>
<evidence type="ECO:0000313" key="4">
    <source>
        <dbReference type="Proteomes" id="UP001634393"/>
    </source>
</evidence>
<reference evidence="3 4" key="1">
    <citation type="submission" date="2024-12" db="EMBL/GenBank/DDBJ databases">
        <title>The unique morphological basis and parallel evolutionary history of personate flowers in Penstemon.</title>
        <authorList>
            <person name="Depatie T.H."/>
            <person name="Wessinger C.A."/>
        </authorList>
    </citation>
    <scope>NUCLEOTIDE SEQUENCE [LARGE SCALE GENOMIC DNA]</scope>
    <source>
        <strain evidence="3">WTNN_2</strain>
        <tissue evidence="3">Leaf</tissue>
    </source>
</reference>